<dbReference type="AlphaFoldDB" id="A0A183JDY5"/>
<gene>
    <name evidence="1" type="ORF">SCUD_LOCUS898</name>
</gene>
<accession>A0A183JDY5</accession>
<evidence type="ECO:0000313" key="2">
    <source>
        <dbReference type="Proteomes" id="UP000279833"/>
    </source>
</evidence>
<dbReference type="EMBL" id="UZAK01000668">
    <property type="protein sequence ID" value="VDO64433.1"/>
    <property type="molecule type" value="Genomic_DNA"/>
</dbReference>
<organism evidence="3">
    <name type="scientific">Schistosoma curassoni</name>
    <dbReference type="NCBI Taxonomy" id="6186"/>
    <lineage>
        <taxon>Eukaryota</taxon>
        <taxon>Metazoa</taxon>
        <taxon>Spiralia</taxon>
        <taxon>Lophotrochozoa</taxon>
        <taxon>Platyhelminthes</taxon>
        <taxon>Trematoda</taxon>
        <taxon>Digenea</taxon>
        <taxon>Strigeidida</taxon>
        <taxon>Schistosomatoidea</taxon>
        <taxon>Schistosomatidae</taxon>
        <taxon>Schistosoma</taxon>
    </lineage>
</organism>
<reference evidence="3" key="1">
    <citation type="submission" date="2016-06" db="UniProtKB">
        <authorList>
            <consortium name="WormBaseParasite"/>
        </authorList>
    </citation>
    <scope>IDENTIFICATION</scope>
</reference>
<name>A0A183JDY5_9TREM</name>
<evidence type="ECO:0000313" key="3">
    <source>
        <dbReference type="WBParaSite" id="SCUD_0000089701-mRNA-1"/>
    </source>
</evidence>
<sequence>MRTKRGADISSDHHLVVIKMKLKLKKQWTTEQTTFQNFNTAFLPHTDKLNQFKINFNNRLQVLKDLFKEEKEAIMEDNWNRTSTNFNMSEDSVPQETSS</sequence>
<protein>
    <submittedName>
        <fullName evidence="1 3">Uncharacterized protein</fullName>
    </submittedName>
</protein>
<reference evidence="1 2" key="2">
    <citation type="submission" date="2018-11" db="EMBL/GenBank/DDBJ databases">
        <authorList>
            <consortium name="Pathogen Informatics"/>
        </authorList>
    </citation>
    <scope>NUCLEOTIDE SEQUENCE [LARGE SCALE GENOMIC DNA]</scope>
    <source>
        <strain evidence="1">Dakar</strain>
        <strain evidence="2">Dakar, Senegal</strain>
    </source>
</reference>
<proteinExistence type="predicted"/>
<dbReference type="Proteomes" id="UP000279833">
    <property type="component" value="Unassembled WGS sequence"/>
</dbReference>
<dbReference type="WBParaSite" id="SCUD_0000089701-mRNA-1">
    <property type="protein sequence ID" value="SCUD_0000089701-mRNA-1"/>
    <property type="gene ID" value="SCUD_0000089701"/>
</dbReference>
<keyword evidence="2" id="KW-1185">Reference proteome</keyword>
<evidence type="ECO:0000313" key="1">
    <source>
        <dbReference type="EMBL" id="VDO64433.1"/>
    </source>
</evidence>